<dbReference type="InterPro" id="IPR036986">
    <property type="entry name" value="S4_RNA-bd_sf"/>
</dbReference>
<comment type="caution">
    <text evidence="3">The sequence shown here is derived from an EMBL/GenBank/DDBJ whole genome shotgun (WGS) entry which is preliminary data.</text>
</comment>
<dbReference type="EMBL" id="AJTX02000004">
    <property type="protein sequence ID" value="KKJ00009.1"/>
    <property type="molecule type" value="Genomic_DNA"/>
</dbReference>
<dbReference type="SMART" id="SM00363">
    <property type="entry name" value="S4"/>
    <property type="match status" value="1"/>
</dbReference>
<dbReference type="Pfam" id="PF13275">
    <property type="entry name" value="S4_2"/>
    <property type="match status" value="1"/>
</dbReference>
<dbReference type="AlphaFoldDB" id="A0A0M2PZ89"/>
<organism evidence="3 4">
    <name type="scientific">Prochlorothrix hollandica PCC 9006 = CALU 1027</name>
    <dbReference type="NCBI Taxonomy" id="317619"/>
    <lineage>
        <taxon>Bacteria</taxon>
        <taxon>Bacillati</taxon>
        <taxon>Cyanobacteriota</taxon>
        <taxon>Cyanophyceae</taxon>
        <taxon>Prochlorotrichales</taxon>
        <taxon>Prochlorotrichaceae</taxon>
        <taxon>Prochlorothrix</taxon>
    </lineage>
</organism>
<reference evidence="3" key="1">
    <citation type="submission" date="2012-04" db="EMBL/GenBank/DDBJ databases">
        <authorList>
            <person name="Borisov I.G."/>
            <person name="Ivanikova N.V."/>
            <person name="Pinevich A.V."/>
        </authorList>
    </citation>
    <scope>NUCLEOTIDE SEQUENCE</scope>
    <source>
        <strain evidence="3">CALU 1027</strain>
    </source>
</reference>
<dbReference type="STRING" id="317619.GCA_000332315_00664"/>
<evidence type="ECO:0000259" key="2">
    <source>
        <dbReference type="SMART" id="SM00363"/>
    </source>
</evidence>
<dbReference type="InterPro" id="IPR002942">
    <property type="entry name" value="S4_RNA-bd"/>
</dbReference>
<feature type="domain" description="RNA-binding S4" evidence="2">
    <location>
        <begin position="19"/>
        <end position="77"/>
    </location>
</feature>
<dbReference type="Proteomes" id="UP000034681">
    <property type="component" value="Unassembled WGS sequence"/>
</dbReference>
<gene>
    <name evidence="3" type="ORF">PROH_09525</name>
</gene>
<dbReference type="RefSeq" id="WP_016924144.1">
    <property type="nucleotide sequence ID" value="NZ_KB235933.1"/>
</dbReference>
<name>A0A0M2PZ89_PROHO</name>
<keyword evidence="4" id="KW-1185">Reference proteome</keyword>
<dbReference type="SUPFAM" id="SSF55174">
    <property type="entry name" value="Alpha-L RNA-binding motif"/>
    <property type="match status" value="1"/>
</dbReference>
<sequence length="77" mass="8549">MNPELVPDGTPDPASQPFIKLDQFLKLTGIAATGGQAKILIQGGYVQVNDEIETRRGRKLRTGDRVEFEDQGFEVQF</sequence>
<protein>
    <submittedName>
        <fullName evidence="3">RNA-binding protein</fullName>
    </submittedName>
</protein>
<evidence type="ECO:0000313" key="3">
    <source>
        <dbReference type="EMBL" id="KKJ00009.1"/>
    </source>
</evidence>
<dbReference type="GO" id="GO:0003723">
    <property type="term" value="F:RNA binding"/>
    <property type="evidence" value="ECO:0007669"/>
    <property type="project" value="UniProtKB-KW"/>
</dbReference>
<dbReference type="Gene3D" id="3.10.290.10">
    <property type="entry name" value="RNA-binding S4 domain"/>
    <property type="match status" value="1"/>
</dbReference>
<proteinExistence type="predicted"/>
<evidence type="ECO:0000256" key="1">
    <source>
        <dbReference type="PROSITE-ProRule" id="PRU00182"/>
    </source>
</evidence>
<dbReference type="PROSITE" id="PS50889">
    <property type="entry name" value="S4"/>
    <property type="match status" value="1"/>
</dbReference>
<dbReference type="CDD" id="cd00165">
    <property type="entry name" value="S4"/>
    <property type="match status" value="1"/>
</dbReference>
<accession>A0A0M2PZ89</accession>
<dbReference type="OrthoDB" id="9811532at2"/>
<evidence type="ECO:0000313" key="4">
    <source>
        <dbReference type="Proteomes" id="UP000034681"/>
    </source>
</evidence>
<keyword evidence="1" id="KW-0694">RNA-binding</keyword>
<dbReference type="eggNOG" id="COG2501">
    <property type="taxonomic scope" value="Bacteria"/>
</dbReference>